<comment type="caution">
    <text evidence="2">The sequence shown here is derived from an EMBL/GenBank/DDBJ whole genome shotgun (WGS) entry which is preliminary data.</text>
</comment>
<evidence type="ECO:0000313" key="2">
    <source>
        <dbReference type="EMBL" id="TCM88213.1"/>
    </source>
</evidence>
<accession>A0A4R1Z4K0</accession>
<feature type="compositionally biased region" description="Polar residues" evidence="1">
    <location>
        <begin position="69"/>
        <end position="79"/>
    </location>
</feature>
<reference evidence="2 3" key="1">
    <citation type="submission" date="2019-03" db="EMBL/GenBank/DDBJ databases">
        <title>Genomic Encyclopedia of Type Strains, Phase IV (KMG-IV): sequencing the most valuable type-strain genomes for metagenomic binning, comparative biology and taxonomic classification.</title>
        <authorList>
            <person name="Goeker M."/>
        </authorList>
    </citation>
    <scope>NUCLEOTIDE SEQUENCE [LARGE SCALE GENOMIC DNA]</scope>
    <source>
        <strain evidence="2 3">DSM 21153</strain>
    </source>
</reference>
<proteinExistence type="predicted"/>
<dbReference type="AlphaFoldDB" id="A0A4R1Z4K0"/>
<name>A0A4R1Z4K0_9RHOB</name>
<evidence type="ECO:0000256" key="1">
    <source>
        <dbReference type="SAM" id="MobiDB-lite"/>
    </source>
</evidence>
<dbReference type="Proteomes" id="UP000295277">
    <property type="component" value="Unassembled WGS sequence"/>
</dbReference>
<organism evidence="2 3">
    <name type="scientific">Rhodovulum steppense</name>
    <dbReference type="NCBI Taxonomy" id="540251"/>
    <lineage>
        <taxon>Bacteria</taxon>
        <taxon>Pseudomonadati</taxon>
        <taxon>Pseudomonadota</taxon>
        <taxon>Alphaproteobacteria</taxon>
        <taxon>Rhodobacterales</taxon>
        <taxon>Paracoccaceae</taxon>
        <taxon>Rhodovulum</taxon>
    </lineage>
</organism>
<sequence>MGLLVEGWSAERIAREEDTLFIGFDIADTETAASEAPAPDPWGMSLPTAATAGETGPVPAAPEEMFSAEDTSNPTSPHQGTAGPSGPDDLPGLTWTFEER</sequence>
<gene>
    <name evidence="2" type="ORF">EV216_101230</name>
</gene>
<dbReference type="RefSeq" id="WP_165899093.1">
    <property type="nucleotide sequence ID" value="NZ_SLVM01000001.1"/>
</dbReference>
<feature type="region of interest" description="Disordered" evidence="1">
    <location>
        <begin position="32"/>
        <end position="100"/>
    </location>
</feature>
<keyword evidence="3" id="KW-1185">Reference proteome</keyword>
<evidence type="ECO:0000313" key="3">
    <source>
        <dbReference type="Proteomes" id="UP000295277"/>
    </source>
</evidence>
<dbReference type="EMBL" id="SLVM01000001">
    <property type="protein sequence ID" value="TCM88213.1"/>
    <property type="molecule type" value="Genomic_DNA"/>
</dbReference>
<protein>
    <submittedName>
        <fullName evidence="2">Uncharacterized protein</fullName>
    </submittedName>
</protein>